<evidence type="ECO:0000313" key="2">
    <source>
        <dbReference type="Proteomes" id="UP000830729"/>
    </source>
</evidence>
<dbReference type="InterPro" id="IPR016064">
    <property type="entry name" value="NAD/diacylglycerol_kinase_sf"/>
</dbReference>
<accession>A0A8U0HRK1</accession>
<evidence type="ECO:0000313" key="1">
    <source>
        <dbReference type="EMBL" id="UPV73461.1"/>
    </source>
</evidence>
<sequence length="256" mass="26180">MGSPNDEAVGTATLGIVGDGALADEIRDSVEADANAVGGPASEAVAADREAVIAVGETALLETVREGVEVPVLPVDAGPGYGGVDADAAATAVESLLADEFETVTRSVLSVAVGGERVGPAMADVMLVTAEPARISEYAVRSRGELVSRFRADGVVVSTPTGSHGYGRSAGGPILEPGTGVVGVVPVAPFAVDVDNWVVSAERPVELTVERDEGEVSLSLDDRQVRAVPPHTTVEVAEDGAVELVRVAESRPFFER</sequence>
<dbReference type="GO" id="GO:0006741">
    <property type="term" value="P:NADP+ biosynthetic process"/>
    <property type="evidence" value="ECO:0007669"/>
    <property type="project" value="TreeGrafter"/>
</dbReference>
<dbReference type="KEGG" id="halx:M0R89_13015"/>
<dbReference type="AlphaFoldDB" id="A0A8U0HRK1"/>
<keyword evidence="1" id="KW-0418">Kinase</keyword>
<proteinExistence type="predicted"/>
<dbReference type="PANTHER" id="PTHR20275">
    <property type="entry name" value="NAD KINASE"/>
    <property type="match status" value="1"/>
</dbReference>
<dbReference type="SUPFAM" id="SSF111331">
    <property type="entry name" value="NAD kinase/diacylglycerol kinase-like"/>
    <property type="match status" value="1"/>
</dbReference>
<dbReference type="GeneID" id="72186136"/>
<dbReference type="InterPro" id="IPR017437">
    <property type="entry name" value="ATP-NAD_kinase_PpnK-typ_C"/>
</dbReference>
<gene>
    <name evidence="1" type="ORF">M0R89_13015</name>
</gene>
<organism evidence="1 2">
    <name type="scientific">Halorussus limi</name>
    <dbReference type="NCBI Taxonomy" id="2938695"/>
    <lineage>
        <taxon>Archaea</taxon>
        <taxon>Methanobacteriati</taxon>
        <taxon>Methanobacteriota</taxon>
        <taxon>Stenosarchaea group</taxon>
        <taxon>Halobacteria</taxon>
        <taxon>Halobacteriales</taxon>
        <taxon>Haladaptataceae</taxon>
        <taxon>Halorussus</taxon>
    </lineage>
</organism>
<dbReference type="InterPro" id="IPR017438">
    <property type="entry name" value="ATP-NAD_kinase_N"/>
</dbReference>
<dbReference type="Proteomes" id="UP000830729">
    <property type="component" value="Chromosome"/>
</dbReference>
<dbReference type="GO" id="GO:0019674">
    <property type="term" value="P:NAD+ metabolic process"/>
    <property type="evidence" value="ECO:0007669"/>
    <property type="project" value="InterPro"/>
</dbReference>
<dbReference type="RefSeq" id="WP_248649517.1">
    <property type="nucleotide sequence ID" value="NZ_CP096659.1"/>
</dbReference>
<keyword evidence="2" id="KW-1185">Reference proteome</keyword>
<dbReference type="PANTHER" id="PTHR20275:SF43">
    <property type="entry name" value="BIFUNCTIONAL NADP PHOSPHATASE_NAD KINASE"/>
    <property type="match status" value="1"/>
</dbReference>
<dbReference type="Gene3D" id="3.40.50.10330">
    <property type="entry name" value="Probable inorganic polyphosphate/atp-NAD kinase, domain 1"/>
    <property type="match status" value="1"/>
</dbReference>
<name>A0A8U0HRK1_9EURY</name>
<dbReference type="EMBL" id="CP096659">
    <property type="protein sequence ID" value="UPV73461.1"/>
    <property type="molecule type" value="Genomic_DNA"/>
</dbReference>
<dbReference type="Pfam" id="PF20143">
    <property type="entry name" value="NAD_kinase_C"/>
    <property type="match status" value="1"/>
</dbReference>
<protein>
    <submittedName>
        <fullName evidence="1">ATP-NAD kinase</fullName>
    </submittedName>
</protein>
<dbReference type="GO" id="GO:0003951">
    <property type="term" value="F:NAD+ kinase activity"/>
    <property type="evidence" value="ECO:0007669"/>
    <property type="project" value="InterPro"/>
</dbReference>
<keyword evidence="1" id="KW-0808">Transferase</keyword>
<reference evidence="1 2" key="1">
    <citation type="submission" date="2022-04" db="EMBL/GenBank/DDBJ databases">
        <title>Diverse halophilic archaea isolated from saline environments.</title>
        <authorList>
            <person name="Cui H.-L."/>
        </authorList>
    </citation>
    <scope>NUCLEOTIDE SEQUENCE [LARGE SCALE GENOMIC DNA]</scope>
    <source>
        <strain evidence="1 2">XZYJT49</strain>
    </source>
</reference>
<dbReference type="Gene3D" id="2.60.200.30">
    <property type="entry name" value="Probable inorganic polyphosphate/atp-NAD kinase, domain 2"/>
    <property type="match status" value="1"/>
</dbReference>